<dbReference type="SUPFAM" id="SSF55681">
    <property type="entry name" value="Class II aaRS and biotin synthetases"/>
    <property type="match status" value="1"/>
</dbReference>
<feature type="chain" id="PRO_5013162304" description="BPL/LPL catalytic domain-containing protein" evidence="2">
    <location>
        <begin position="21"/>
        <end position="274"/>
    </location>
</feature>
<dbReference type="Pfam" id="PF03099">
    <property type="entry name" value="BPL_LplA_LipB"/>
    <property type="match status" value="1"/>
</dbReference>
<dbReference type="Gene3D" id="3.30.930.10">
    <property type="entry name" value="Bira Bifunctional Protein, Domain 2"/>
    <property type="match status" value="1"/>
</dbReference>
<reference evidence="4 5" key="1">
    <citation type="submission" date="2014-06" db="EMBL/GenBank/DDBJ databases">
        <title>The genome of the endonuclear symbiont Nucleicultrix amoebiphila.</title>
        <authorList>
            <person name="Schulz F."/>
            <person name="Horn M."/>
        </authorList>
    </citation>
    <scope>NUCLEOTIDE SEQUENCE [LARGE SCALE GENOMIC DNA]</scope>
    <source>
        <strain evidence="4 5">FS5</strain>
    </source>
</reference>
<dbReference type="NCBIfam" id="TIGR00121">
    <property type="entry name" value="birA_ligase"/>
    <property type="match status" value="1"/>
</dbReference>
<evidence type="ECO:0000313" key="4">
    <source>
        <dbReference type="EMBL" id="ARN84972.1"/>
    </source>
</evidence>
<name>A0A1W6N570_9PROT</name>
<proteinExistence type="predicted"/>
<keyword evidence="1" id="KW-0436">Ligase</keyword>
<keyword evidence="5" id="KW-1185">Reference proteome</keyword>
<dbReference type="Gene3D" id="2.30.30.100">
    <property type="match status" value="1"/>
</dbReference>
<dbReference type="PROSITE" id="PS51733">
    <property type="entry name" value="BPL_LPL_CATALYTIC"/>
    <property type="match status" value="1"/>
</dbReference>
<evidence type="ECO:0000313" key="5">
    <source>
        <dbReference type="Proteomes" id="UP000237351"/>
    </source>
</evidence>
<dbReference type="EMBL" id="CP008743">
    <property type="protein sequence ID" value="ARN84972.1"/>
    <property type="molecule type" value="Genomic_DNA"/>
</dbReference>
<dbReference type="InterPro" id="IPR004143">
    <property type="entry name" value="BPL_LPL_catalytic"/>
</dbReference>
<dbReference type="STRING" id="1414854.GQ61_06370"/>
<organism evidence="4 5">
    <name type="scientific">Candidatus Nucleicultrix amoebiphila FS5</name>
    <dbReference type="NCBI Taxonomy" id="1414854"/>
    <lineage>
        <taxon>Bacteria</taxon>
        <taxon>Pseudomonadati</taxon>
        <taxon>Pseudomonadota</taxon>
        <taxon>Alphaproteobacteria</taxon>
        <taxon>Holosporales</taxon>
        <taxon>Candidatus Nucleicultricaceae</taxon>
        <taxon>Candidatus Nucleicultrix</taxon>
    </lineage>
</organism>
<evidence type="ECO:0000259" key="3">
    <source>
        <dbReference type="PROSITE" id="PS51733"/>
    </source>
</evidence>
<dbReference type="PANTHER" id="PTHR12835">
    <property type="entry name" value="BIOTIN PROTEIN LIGASE"/>
    <property type="match status" value="1"/>
</dbReference>
<accession>A0A1W6N570</accession>
<dbReference type="GO" id="GO:0004077">
    <property type="term" value="F:biotin--[biotin carboxyl-carrier protein] ligase activity"/>
    <property type="evidence" value="ECO:0007669"/>
    <property type="project" value="InterPro"/>
</dbReference>
<dbReference type="InterPro" id="IPR045864">
    <property type="entry name" value="aa-tRNA-synth_II/BPL/LPL"/>
</dbReference>
<feature type="domain" description="BPL/LPL catalytic" evidence="3">
    <location>
        <begin position="28"/>
        <end position="212"/>
    </location>
</feature>
<keyword evidence="2" id="KW-0732">Signal</keyword>
<dbReference type="KEGG" id="naf:GQ61_06370"/>
<dbReference type="SUPFAM" id="SSF50037">
    <property type="entry name" value="C-terminal domain of transcriptional repressors"/>
    <property type="match status" value="1"/>
</dbReference>
<dbReference type="GO" id="GO:0005737">
    <property type="term" value="C:cytoplasm"/>
    <property type="evidence" value="ECO:0007669"/>
    <property type="project" value="TreeGrafter"/>
</dbReference>
<dbReference type="InterPro" id="IPR004408">
    <property type="entry name" value="Biotin_CoA_COase_ligase"/>
</dbReference>
<protein>
    <recommendedName>
        <fullName evidence="3">BPL/LPL catalytic domain-containing protein</fullName>
    </recommendedName>
</protein>
<dbReference type="OrthoDB" id="9807064at2"/>
<evidence type="ECO:0000256" key="2">
    <source>
        <dbReference type="SAM" id="SignalP"/>
    </source>
</evidence>
<sequence>MKFLHLLFLSFIFLNTAAMATDYREDALTLDGTKIIRRHYSHIPSTQTTIKQHRLDIDEKQWLLVSADSQEGGKGMWGRSWVSPKGNVFATFGIYVPFDALEKLSDIPILGALATARTLEHFGQKPKLRWINNLLVNDKKIGGVLCGMEQHGSHHFVAYVGIGLNVDMSEEACSKIDQPATSLRCLMPFPPSTEEVLTHLTESIHLYFTKGLHHGSLISIYRNYLAYKGEQVEIFDGKNRFQGVFVDINEDGHLILKTLTEDLVFVTGEISPRF</sequence>
<dbReference type="InterPro" id="IPR008988">
    <property type="entry name" value="Transcriptional_repressor_C"/>
</dbReference>
<dbReference type="RefSeq" id="WP_085784484.1">
    <property type="nucleotide sequence ID" value="NZ_CP008743.1"/>
</dbReference>
<feature type="signal peptide" evidence="2">
    <location>
        <begin position="1"/>
        <end position="20"/>
    </location>
</feature>
<gene>
    <name evidence="4" type="ORF">GQ61_06370</name>
</gene>
<dbReference type="AlphaFoldDB" id="A0A1W6N570"/>
<dbReference type="PANTHER" id="PTHR12835:SF5">
    <property type="entry name" value="BIOTIN--PROTEIN LIGASE"/>
    <property type="match status" value="1"/>
</dbReference>
<evidence type="ECO:0000256" key="1">
    <source>
        <dbReference type="ARBA" id="ARBA00022598"/>
    </source>
</evidence>
<dbReference type="Proteomes" id="UP000237351">
    <property type="component" value="Chromosome"/>
</dbReference>